<comment type="cofactor">
    <cofactor evidence="1">
        <name>FMN</name>
        <dbReference type="ChEBI" id="CHEBI:58210"/>
    </cofactor>
</comment>
<evidence type="ECO:0000313" key="3">
    <source>
        <dbReference type="EMBL" id="SNR25386.1"/>
    </source>
</evidence>
<gene>
    <name evidence="3" type="ORF">SAMN06272737_101351</name>
</gene>
<name>A0A238UTM3_9ACTN</name>
<dbReference type="SUPFAM" id="SSF51395">
    <property type="entry name" value="FMN-linked oxidoreductases"/>
    <property type="match status" value="1"/>
</dbReference>
<dbReference type="Proteomes" id="UP000198403">
    <property type="component" value="Unassembled WGS sequence"/>
</dbReference>
<dbReference type="InterPro" id="IPR037396">
    <property type="entry name" value="FMN_HAD"/>
</dbReference>
<evidence type="ECO:0000256" key="1">
    <source>
        <dbReference type="ARBA" id="ARBA00001917"/>
    </source>
</evidence>
<dbReference type="InterPro" id="IPR000262">
    <property type="entry name" value="FMN-dep_DH"/>
</dbReference>
<keyword evidence="4" id="KW-1185">Reference proteome</keyword>
<reference evidence="3 4" key="1">
    <citation type="submission" date="2017-06" db="EMBL/GenBank/DDBJ databases">
        <authorList>
            <person name="Kim H.J."/>
            <person name="Triplett B.A."/>
        </authorList>
    </citation>
    <scope>NUCLEOTIDE SEQUENCE [LARGE SCALE GENOMIC DNA]</scope>
    <source>
        <strain evidence="3 4">DSM 44272</strain>
    </source>
</reference>
<dbReference type="GO" id="GO:0016491">
    <property type="term" value="F:oxidoreductase activity"/>
    <property type="evidence" value="ECO:0007669"/>
    <property type="project" value="InterPro"/>
</dbReference>
<organism evidence="3 4">
    <name type="scientific">Blastococcus mobilis</name>
    <dbReference type="NCBI Taxonomy" id="1938746"/>
    <lineage>
        <taxon>Bacteria</taxon>
        <taxon>Bacillati</taxon>
        <taxon>Actinomycetota</taxon>
        <taxon>Actinomycetes</taxon>
        <taxon>Geodermatophilales</taxon>
        <taxon>Geodermatophilaceae</taxon>
        <taxon>Blastococcus</taxon>
    </lineage>
</organism>
<dbReference type="AlphaFoldDB" id="A0A238UTM3"/>
<dbReference type="EMBL" id="FZNO01000001">
    <property type="protein sequence ID" value="SNR25386.1"/>
    <property type="molecule type" value="Genomic_DNA"/>
</dbReference>
<evidence type="ECO:0000313" key="4">
    <source>
        <dbReference type="Proteomes" id="UP000198403"/>
    </source>
</evidence>
<evidence type="ECO:0000259" key="2">
    <source>
        <dbReference type="PROSITE" id="PS51349"/>
    </source>
</evidence>
<proteinExistence type="predicted"/>
<dbReference type="Pfam" id="PF01070">
    <property type="entry name" value="FMN_dh"/>
    <property type="match status" value="1"/>
</dbReference>
<dbReference type="PROSITE" id="PS51349">
    <property type="entry name" value="FMN_HYDROXY_ACID_DH_2"/>
    <property type="match status" value="1"/>
</dbReference>
<dbReference type="Gene3D" id="3.20.20.70">
    <property type="entry name" value="Aldolase class I"/>
    <property type="match status" value="1"/>
</dbReference>
<accession>A0A238UTM3</accession>
<feature type="domain" description="FMN hydroxy acid dehydrogenase" evidence="2">
    <location>
        <begin position="38"/>
        <end position="122"/>
    </location>
</feature>
<dbReference type="InterPro" id="IPR013785">
    <property type="entry name" value="Aldolase_TIM"/>
</dbReference>
<protein>
    <submittedName>
        <fullName evidence="3">FMN-dependent dehydrogenase</fullName>
    </submittedName>
</protein>
<sequence>MTDKVPLGPVRTARRAPKWSELRDVVQFRRPRFGRTARRLTGALTVRDLRAAAQRTTPRAVFHYVDGAAEEEITAARNLAAYRRVTFHPDALRSVADPDTSVELSARGSRCPWCSLPPATPG</sequence>